<dbReference type="Gene3D" id="6.10.340.10">
    <property type="match status" value="1"/>
</dbReference>
<reference evidence="6" key="1">
    <citation type="submission" date="2023-07" db="EMBL/GenBank/DDBJ databases">
        <title>The genome sequence of Rhodocytophaga aerolata KACC 12507.</title>
        <authorList>
            <person name="Zhang X."/>
        </authorList>
    </citation>
    <scope>NUCLEOTIDE SEQUENCE</scope>
    <source>
        <strain evidence="6">KACC 12507</strain>
    </source>
</reference>
<evidence type="ECO:0000259" key="5">
    <source>
        <dbReference type="PROSITE" id="PS50885"/>
    </source>
</evidence>
<dbReference type="InterPro" id="IPR029016">
    <property type="entry name" value="GAF-like_dom_sf"/>
</dbReference>
<dbReference type="InterPro" id="IPR003660">
    <property type="entry name" value="HAMP_dom"/>
</dbReference>
<keyword evidence="4" id="KW-1133">Transmembrane helix</keyword>
<keyword evidence="1" id="KW-0145">Chemotaxis</keyword>
<feature type="coiled-coil region" evidence="3">
    <location>
        <begin position="494"/>
        <end position="531"/>
    </location>
</feature>
<dbReference type="SUPFAM" id="SSF158472">
    <property type="entry name" value="HAMP domain-like"/>
    <property type="match status" value="1"/>
</dbReference>
<dbReference type="PANTHER" id="PTHR43531">
    <property type="entry name" value="PROTEIN ICFG"/>
    <property type="match status" value="1"/>
</dbReference>
<feature type="transmembrane region" description="Helical" evidence="4">
    <location>
        <begin position="14"/>
        <end position="36"/>
    </location>
</feature>
<dbReference type="Pfam" id="PF00672">
    <property type="entry name" value="HAMP"/>
    <property type="match status" value="1"/>
</dbReference>
<dbReference type="PANTHER" id="PTHR43531:SF11">
    <property type="entry name" value="METHYL-ACCEPTING CHEMOTAXIS PROTEIN 3"/>
    <property type="match status" value="1"/>
</dbReference>
<dbReference type="InterPro" id="IPR000014">
    <property type="entry name" value="PAS"/>
</dbReference>
<dbReference type="Pfam" id="PF13185">
    <property type="entry name" value="GAF_2"/>
    <property type="match status" value="1"/>
</dbReference>
<keyword evidence="7" id="KW-1185">Reference proteome</keyword>
<feature type="transmembrane region" description="Helical" evidence="4">
    <location>
        <begin position="197"/>
        <end position="219"/>
    </location>
</feature>
<sequence>MRITNYQFRISQKIMGGFLALIFIFMINATLGLLTLNKSANIIRETSDIVDPSKDALNEFNLLVSKSRMYITNWVYLRANTEDKEALTKLHKTDYPELKEKIQELKPHWTAEQQRQIDSVFANFDLLLNIESGIMADLNSFDDYEDEAKKFSNQMMIDDDILPRTRQISSMLNKIIVSKNEEKSQTKIALLSSFSNLRMVSLTAGILSVVIGLIAAFVLTKTIVSPINYIRNIIQKLSNGELPESTNKSFATDEIGDMAQAVDKLVVGLRSTSLFAENIGNGNYQASFTPLSEHDVLGNALINMRNNLEKVAEDDKRRNWATEGVAKFSEILRRNNDNINKLGDELISNLVKYMKANQGGFFIVNDTESEPYLELTSCYAWDKKKYIEQHIYEGEGLTGQVWQEKETIYLTEVPQNYITITSGLGEANPKSILIVPLKVNDEIYGVIEMASFNEFATYEIEFIEKIAESIASTVSSVKINERTQRLLEDSTILTEQMRAQEEEMRQNMEELQATQEEMQRAQKDAKARENIFDRTQFIIEFDNRYKITYANHMVQSYLQFDTKEVIGNSIENVFKLHNKMDQIKTKLNLNNLWSDVITVKNRKGEHLQVKASAGVVASDNITDGRYLMILDGMEIAS</sequence>
<evidence type="ECO:0000256" key="1">
    <source>
        <dbReference type="ARBA" id="ARBA00022500"/>
    </source>
</evidence>
<keyword evidence="4" id="KW-0472">Membrane</keyword>
<accession>A0ABT8RE47</accession>
<dbReference type="CDD" id="cd00130">
    <property type="entry name" value="PAS"/>
    <property type="match status" value="1"/>
</dbReference>
<keyword evidence="3" id="KW-0175">Coiled coil</keyword>
<feature type="domain" description="HAMP" evidence="5">
    <location>
        <begin position="221"/>
        <end position="274"/>
    </location>
</feature>
<dbReference type="SUPFAM" id="SSF55785">
    <property type="entry name" value="PYP-like sensor domain (PAS domain)"/>
    <property type="match status" value="1"/>
</dbReference>
<dbReference type="Gene3D" id="3.30.450.40">
    <property type="match status" value="1"/>
</dbReference>
<gene>
    <name evidence="6" type="ORF">Q0590_29075</name>
</gene>
<keyword evidence="4" id="KW-0812">Transmembrane</keyword>
<dbReference type="InterPro" id="IPR003018">
    <property type="entry name" value="GAF"/>
</dbReference>
<dbReference type="InterPro" id="IPR035965">
    <property type="entry name" value="PAS-like_dom_sf"/>
</dbReference>
<proteinExistence type="inferred from homology"/>
<dbReference type="Gene3D" id="3.30.450.20">
    <property type="entry name" value="PAS domain"/>
    <property type="match status" value="1"/>
</dbReference>
<dbReference type="PROSITE" id="PS50885">
    <property type="entry name" value="HAMP"/>
    <property type="match status" value="1"/>
</dbReference>
<protein>
    <submittedName>
        <fullName evidence="6">GAF domain-containing protein</fullName>
    </submittedName>
</protein>
<evidence type="ECO:0000313" key="7">
    <source>
        <dbReference type="Proteomes" id="UP001168528"/>
    </source>
</evidence>
<comment type="caution">
    <text evidence="6">The sequence shown here is derived from an EMBL/GenBank/DDBJ whole genome shotgun (WGS) entry which is preliminary data.</text>
</comment>
<dbReference type="RefSeq" id="WP_302041165.1">
    <property type="nucleotide sequence ID" value="NZ_JAUKPO010000029.1"/>
</dbReference>
<evidence type="ECO:0000256" key="2">
    <source>
        <dbReference type="ARBA" id="ARBA00029447"/>
    </source>
</evidence>
<dbReference type="Proteomes" id="UP001168528">
    <property type="component" value="Unassembled WGS sequence"/>
</dbReference>
<name>A0ABT8RE47_9BACT</name>
<evidence type="ECO:0000313" key="6">
    <source>
        <dbReference type="EMBL" id="MDO1450363.1"/>
    </source>
</evidence>
<dbReference type="SUPFAM" id="SSF55781">
    <property type="entry name" value="GAF domain-like"/>
    <property type="match status" value="1"/>
</dbReference>
<dbReference type="SMART" id="SM00065">
    <property type="entry name" value="GAF"/>
    <property type="match status" value="1"/>
</dbReference>
<dbReference type="InterPro" id="IPR051310">
    <property type="entry name" value="MCP_chemotaxis"/>
</dbReference>
<evidence type="ECO:0000256" key="3">
    <source>
        <dbReference type="SAM" id="Coils"/>
    </source>
</evidence>
<evidence type="ECO:0000256" key="4">
    <source>
        <dbReference type="SAM" id="Phobius"/>
    </source>
</evidence>
<dbReference type="EMBL" id="JAUKPO010000029">
    <property type="protein sequence ID" value="MDO1450363.1"/>
    <property type="molecule type" value="Genomic_DNA"/>
</dbReference>
<comment type="similarity">
    <text evidence="2">Belongs to the methyl-accepting chemotaxis (MCP) protein family.</text>
</comment>
<organism evidence="6 7">
    <name type="scientific">Rhodocytophaga aerolata</name>
    <dbReference type="NCBI Taxonomy" id="455078"/>
    <lineage>
        <taxon>Bacteria</taxon>
        <taxon>Pseudomonadati</taxon>
        <taxon>Bacteroidota</taxon>
        <taxon>Cytophagia</taxon>
        <taxon>Cytophagales</taxon>
        <taxon>Rhodocytophagaceae</taxon>
        <taxon>Rhodocytophaga</taxon>
    </lineage>
</organism>